<proteinExistence type="predicted"/>
<protein>
    <submittedName>
        <fullName evidence="2">Uncharacterized protein</fullName>
    </submittedName>
</protein>
<evidence type="ECO:0000313" key="2">
    <source>
        <dbReference type="EMBL" id="MBB3206175.1"/>
    </source>
</evidence>
<name>A0A7W5DX54_9BACT</name>
<gene>
    <name evidence="2" type="ORF">FHS27_001983</name>
</gene>
<organism evidence="2 3">
    <name type="scientific">Aporhodopirellula rubra</name>
    <dbReference type="NCBI Taxonomy" id="980271"/>
    <lineage>
        <taxon>Bacteria</taxon>
        <taxon>Pseudomonadati</taxon>
        <taxon>Planctomycetota</taxon>
        <taxon>Planctomycetia</taxon>
        <taxon>Pirellulales</taxon>
        <taxon>Pirellulaceae</taxon>
        <taxon>Aporhodopirellula</taxon>
    </lineage>
</organism>
<dbReference type="Gene3D" id="3.30.379.10">
    <property type="entry name" value="Chitobiase/beta-hexosaminidase domain 2-like"/>
    <property type="match status" value="1"/>
</dbReference>
<dbReference type="AlphaFoldDB" id="A0A7W5DX54"/>
<keyword evidence="3" id="KW-1185">Reference proteome</keyword>
<evidence type="ECO:0000256" key="1">
    <source>
        <dbReference type="ARBA" id="ARBA00022801"/>
    </source>
</evidence>
<reference evidence="2 3" key="1">
    <citation type="submission" date="2020-08" db="EMBL/GenBank/DDBJ databases">
        <title>Genomic Encyclopedia of Type Strains, Phase III (KMG-III): the genomes of soil and plant-associated and newly described type strains.</title>
        <authorList>
            <person name="Whitman W."/>
        </authorList>
    </citation>
    <scope>NUCLEOTIDE SEQUENCE [LARGE SCALE GENOMIC DNA]</scope>
    <source>
        <strain evidence="2 3">CECT 8075</strain>
    </source>
</reference>
<accession>A0A7W5DX54</accession>
<sequence length="111" mass="11789">MFATQIVIDDAMAQNLFQPIVSEAAEPRSSPLLQDGEVSPIFVDSRDHAGALRAASDPQADIEHANGVEANLSTDRKPSGKLAVIVGTLGRSNSIDLLVEFGKFNVEAATR</sequence>
<comment type="caution">
    <text evidence="2">The sequence shown here is derived from an EMBL/GenBank/DDBJ whole genome shotgun (WGS) entry which is preliminary data.</text>
</comment>
<dbReference type="Proteomes" id="UP000536179">
    <property type="component" value="Unassembled WGS sequence"/>
</dbReference>
<evidence type="ECO:0000313" key="3">
    <source>
        <dbReference type="Proteomes" id="UP000536179"/>
    </source>
</evidence>
<dbReference type="EMBL" id="JACHXU010000005">
    <property type="protein sequence ID" value="MBB3206175.1"/>
    <property type="molecule type" value="Genomic_DNA"/>
</dbReference>
<keyword evidence="1" id="KW-0378">Hydrolase</keyword>
<dbReference type="RefSeq" id="WP_184304434.1">
    <property type="nucleotide sequence ID" value="NZ_JACHXU010000005.1"/>
</dbReference>
<dbReference type="InterPro" id="IPR029018">
    <property type="entry name" value="Hex-like_dom2"/>
</dbReference>
<dbReference type="GO" id="GO:0005975">
    <property type="term" value="P:carbohydrate metabolic process"/>
    <property type="evidence" value="ECO:0007669"/>
    <property type="project" value="UniProtKB-ARBA"/>
</dbReference>
<dbReference type="GO" id="GO:0016787">
    <property type="term" value="F:hydrolase activity"/>
    <property type="evidence" value="ECO:0007669"/>
    <property type="project" value="UniProtKB-KW"/>
</dbReference>